<dbReference type="Proteomes" id="UP000249915">
    <property type="component" value="Unassembled WGS sequence"/>
</dbReference>
<feature type="transmembrane region" description="Helical" evidence="1">
    <location>
        <begin position="173"/>
        <end position="194"/>
    </location>
</feature>
<keyword evidence="1" id="KW-0812">Transmembrane</keyword>
<dbReference type="GO" id="GO:0016747">
    <property type="term" value="F:acyltransferase activity, transferring groups other than amino-acyl groups"/>
    <property type="evidence" value="ECO:0007669"/>
    <property type="project" value="InterPro"/>
</dbReference>
<feature type="transmembrane region" description="Helical" evidence="1">
    <location>
        <begin position="239"/>
        <end position="260"/>
    </location>
</feature>
<evidence type="ECO:0000313" key="4">
    <source>
        <dbReference type="Proteomes" id="UP000249915"/>
    </source>
</evidence>
<keyword evidence="1" id="KW-1133">Transmembrane helix</keyword>
<dbReference type="InterPro" id="IPR050623">
    <property type="entry name" value="Glucan_succinyl_AcylTrfase"/>
</dbReference>
<reference evidence="3 4" key="1">
    <citation type="submission" date="2016-07" db="EMBL/GenBank/DDBJ databases">
        <title>Draft genome sequence of Prauserella muralis DSM 45305, isolated from a mould-covered wall in an indoor environment.</title>
        <authorList>
            <person name="Ruckert C."/>
            <person name="Albersmeier A."/>
            <person name="Jiang C.-L."/>
            <person name="Jiang Y."/>
            <person name="Kalinowski J."/>
            <person name="Schneider O."/>
            <person name="Winkler A."/>
            <person name="Zotchev S.B."/>
        </authorList>
    </citation>
    <scope>NUCLEOTIDE SEQUENCE [LARGE SCALE GENOMIC DNA]</scope>
    <source>
        <strain evidence="3 4">DSM 45305</strain>
    </source>
</reference>
<feature type="transmembrane region" description="Helical" evidence="1">
    <location>
        <begin position="347"/>
        <end position="365"/>
    </location>
</feature>
<feature type="transmembrane region" description="Helical" evidence="1">
    <location>
        <begin position="317"/>
        <end position="335"/>
    </location>
</feature>
<evidence type="ECO:0000313" key="3">
    <source>
        <dbReference type="EMBL" id="PXY27735.1"/>
    </source>
</evidence>
<feature type="transmembrane region" description="Helical" evidence="1">
    <location>
        <begin position="206"/>
        <end position="227"/>
    </location>
</feature>
<keyword evidence="4" id="KW-1185">Reference proteome</keyword>
<proteinExistence type="predicted"/>
<dbReference type="AlphaFoldDB" id="A0A2V4B3K9"/>
<protein>
    <recommendedName>
        <fullName evidence="2">Acyltransferase 3 domain-containing protein</fullName>
    </recommendedName>
</protein>
<sequence length="374" mass="39515">MPGTGVAQRVSSVDSLRAVLVAWIIGGHALLGYAAIGGWAYDEVNEVTFAPAVELVLIAILGPSALFILGTFFLISGLFTPASLAKRGRQSFLTQRTLRLGVPWVASILALWPASLWLAYHAAGRPVGYPWLLVGRERLLDSGALWFAGVLLIFSVAYALLPRRGGASSVVTGRGLLALAVALALVTFVVRLAVTARGTEVLDLHLWQWPQLAAMFWLGIGQARTGFAQWVPPALYRRCGLVVVATLASLPVLALAAGITDVAASAEAFLGGWHWQALLLATIEAVLVVAGSVWLLGFAQRAFTTPGPLARAATRSSFAAFVLQGPVLLALAVAARPLPWPAEVKAPLLLVCGIVGCFALGRLLVTRTPLRSLL</sequence>
<gene>
    <name evidence="3" type="ORF">BAY60_15225</name>
</gene>
<dbReference type="Pfam" id="PF01757">
    <property type="entry name" value="Acyl_transf_3"/>
    <property type="match status" value="1"/>
</dbReference>
<feature type="transmembrane region" description="Helical" evidence="1">
    <location>
        <begin position="272"/>
        <end position="296"/>
    </location>
</feature>
<feature type="domain" description="Acyltransferase 3" evidence="2">
    <location>
        <begin position="12"/>
        <end position="360"/>
    </location>
</feature>
<dbReference type="EMBL" id="MASW01000002">
    <property type="protein sequence ID" value="PXY27735.1"/>
    <property type="molecule type" value="Genomic_DNA"/>
</dbReference>
<feature type="transmembrane region" description="Helical" evidence="1">
    <location>
        <begin position="18"/>
        <end position="36"/>
    </location>
</feature>
<keyword evidence="1" id="KW-0472">Membrane</keyword>
<dbReference type="PANTHER" id="PTHR36927">
    <property type="entry name" value="BLR4337 PROTEIN"/>
    <property type="match status" value="1"/>
</dbReference>
<comment type="caution">
    <text evidence="3">The sequence shown here is derived from an EMBL/GenBank/DDBJ whole genome shotgun (WGS) entry which is preliminary data.</text>
</comment>
<feature type="transmembrane region" description="Helical" evidence="1">
    <location>
        <begin position="56"/>
        <end position="79"/>
    </location>
</feature>
<evidence type="ECO:0000259" key="2">
    <source>
        <dbReference type="Pfam" id="PF01757"/>
    </source>
</evidence>
<evidence type="ECO:0000256" key="1">
    <source>
        <dbReference type="SAM" id="Phobius"/>
    </source>
</evidence>
<feature type="transmembrane region" description="Helical" evidence="1">
    <location>
        <begin position="100"/>
        <end position="123"/>
    </location>
</feature>
<name>A0A2V4B3K9_9PSEU</name>
<accession>A0A2V4B3K9</accession>
<dbReference type="InterPro" id="IPR002656">
    <property type="entry name" value="Acyl_transf_3_dom"/>
</dbReference>
<organism evidence="3 4">
    <name type="scientific">Prauserella muralis</name>
    <dbReference type="NCBI Taxonomy" id="588067"/>
    <lineage>
        <taxon>Bacteria</taxon>
        <taxon>Bacillati</taxon>
        <taxon>Actinomycetota</taxon>
        <taxon>Actinomycetes</taxon>
        <taxon>Pseudonocardiales</taxon>
        <taxon>Pseudonocardiaceae</taxon>
        <taxon>Prauserella</taxon>
    </lineage>
</organism>
<feature type="transmembrane region" description="Helical" evidence="1">
    <location>
        <begin position="143"/>
        <end position="161"/>
    </location>
</feature>